<dbReference type="InterPro" id="IPR017850">
    <property type="entry name" value="Alkaline_phosphatase_core_sf"/>
</dbReference>
<dbReference type="KEGG" id="wcp:H9Q76_04955"/>
<evidence type="ECO:0000256" key="2">
    <source>
        <dbReference type="ARBA" id="ARBA00022490"/>
    </source>
</evidence>
<dbReference type="Gene3D" id="3.40.720.10">
    <property type="entry name" value="Alkaline Phosphatase, subunit A"/>
    <property type="match status" value="1"/>
</dbReference>
<dbReference type="InterPro" id="IPR024052">
    <property type="entry name" value="Phosphopentomutase_DeoB_cap_sf"/>
</dbReference>
<keyword evidence="10" id="KW-1185">Reference proteome</keyword>
<dbReference type="FunFam" id="3.30.70.1250:FF:000001">
    <property type="entry name" value="Phosphopentomutase"/>
    <property type="match status" value="1"/>
</dbReference>
<dbReference type="Proteomes" id="UP000515819">
    <property type="component" value="Chromosome"/>
</dbReference>
<dbReference type="CDD" id="cd16009">
    <property type="entry name" value="PPM"/>
    <property type="match status" value="1"/>
</dbReference>
<evidence type="ECO:0000256" key="1">
    <source>
        <dbReference type="ARBA" id="ARBA00010373"/>
    </source>
</evidence>
<dbReference type="NCBIfam" id="TIGR01696">
    <property type="entry name" value="deoB"/>
    <property type="match status" value="1"/>
</dbReference>
<evidence type="ECO:0000256" key="5">
    <source>
        <dbReference type="ARBA" id="ARBA00023235"/>
    </source>
</evidence>
<dbReference type="PIRSF" id="PIRSF001491">
    <property type="entry name" value="Ppentomutase"/>
    <property type="match status" value="1"/>
</dbReference>
<comment type="function">
    <text evidence="6">Isomerase that catalyzes the conversion of deoxy-ribose 1-phosphate (dRib-1-P) and ribose 1-phosphate (Rib-1-P) to deoxy-ribose 5-phosphate (dRib-5-P) and ribose 5-phosphate (Rib-5-P), respectively.</text>
</comment>
<comment type="similarity">
    <text evidence="1 6">Belongs to the phosphopentomutase family.</text>
</comment>
<gene>
    <name evidence="6" type="primary">deoB</name>
    <name evidence="9" type="ORF">H9Q76_04955</name>
</gene>
<dbReference type="InterPro" id="IPR006124">
    <property type="entry name" value="Metalloenzyme"/>
</dbReference>
<feature type="binding site" evidence="6">
    <location>
        <position position="291"/>
    </location>
    <ligand>
        <name>Mn(2+)</name>
        <dbReference type="ChEBI" id="CHEBI:29035"/>
        <label>2</label>
    </ligand>
</feature>
<feature type="domain" description="Metalloenzyme" evidence="8">
    <location>
        <begin position="3"/>
        <end position="376"/>
    </location>
</feature>
<dbReference type="Gene3D" id="3.30.70.1250">
    <property type="entry name" value="Phosphopentomutase"/>
    <property type="match status" value="1"/>
</dbReference>
<dbReference type="Pfam" id="PF01676">
    <property type="entry name" value="Metalloenzyme"/>
    <property type="match status" value="1"/>
</dbReference>
<sequence>MAKRVIWIVLDSAGIGEEPDADKFGDVGSDTFGHILETYPDAKFDNLTKLGLRAIENTSFYDAATKQDVIGVYGKAQELSNGKDTTTGHWEMIGIHTKHAFPTYPNGFPQEIIDAFIEQTGCGAIYGNKVASGIPIIAEYGEEHMKTGYPIVYTSADSVFQIAASEEKVGLPRLYEMCEIARKILVGEHGVGRVIARPFVRKGDGFERTSNRRDYALEPSEHNVLVHLADAGVRVCGVGKISDIFHGSGICASVHTTGNTDGMQKTLDYMQTEPAGLIFTNLVDFDMKYGHRRDTLGYKNALEEFDAWLPKLYAQMTDEDILIVDADHGCDPTFKGTDHTREYIPILMYGKGLKQGTDLGTRPTFADIGKTVEEYLLGSCVDDEKAIGKSFLQDIM</sequence>
<keyword evidence="5 6" id="KW-0413">Isomerase</keyword>
<reference evidence="9 10" key="1">
    <citation type="submission" date="2020-08" db="EMBL/GenBank/DDBJ databases">
        <authorList>
            <person name="Liu C."/>
            <person name="Sun Q."/>
        </authorList>
    </citation>
    <scope>NUCLEOTIDE SEQUENCE [LARGE SCALE GENOMIC DNA]</scope>
    <source>
        <strain evidence="9 10">NSJ-4</strain>
    </source>
</reference>
<evidence type="ECO:0000256" key="7">
    <source>
        <dbReference type="NCBIfam" id="TIGR01696"/>
    </source>
</evidence>
<dbReference type="UniPathway" id="UPA00087">
    <property type="reaction ID" value="UER00173"/>
</dbReference>
<proteinExistence type="inferred from homology"/>
<dbReference type="GO" id="GO:0008973">
    <property type="term" value="F:phosphopentomutase activity"/>
    <property type="evidence" value="ECO:0007669"/>
    <property type="project" value="UniProtKB-UniRule"/>
</dbReference>
<comment type="catalytic activity">
    <reaction evidence="6">
        <text>alpha-D-ribose 1-phosphate = D-ribose 5-phosphate</text>
        <dbReference type="Rhea" id="RHEA:18793"/>
        <dbReference type="ChEBI" id="CHEBI:57720"/>
        <dbReference type="ChEBI" id="CHEBI:78346"/>
        <dbReference type="EC" id="5.4.2.7"/>
    </reaction>
</comment>
<dbReference type="EMBL" id="CP060632">
    <property type="protein sequence ID" value="QNM00636.1"/>
    <property type="molecule type" value="Genomic_DNA"/>
</dbReference>
<keyword evidence="2 6" id="KW-0963">Cytoplasm</keyword>
<dbReference type="GO" id="GO:0009117">
    <property type="term" value="P:nucleotide metabolic process"/>
    <property type="evidence" value="ECO:0007669"/>
    <property type="project" value="UniProtKB-UniRule"/>
</dbReference>
<dbReference type="SUPFAM" id="SSF53649">
    <property type="entry name" value="Alkaline phosphatase-like"/>
    <property type="match status" value="1"/>
</dbReference>
<dbReference type="HAMAP" id="MF_00740">
    <property type="entry name" value="Phosphopentomut"/>
    <property type="match status" value="1"/>
</dbReference>
<evidence type="ECO:0000256" key="3">
    <source>
        <dbReference type="ARBA" id="ARBA00022723"/>
    </source>
</evidence>
<dbReference type="InterPro" id="IPR010045">
    <property type="entry name" value="DeoB"/>
</dbReference>
<dbReference type="SUPFAM" id="SSF143856">
    <property type="entry name" value="DeoB insert domain-like"/>
    <property type="match status" value="1"/>
</dbReference>
<dbReference type="NCBIfam" id="NF003766">
    <property type="entry name" value="PRK05362.1"/>
    <property type="match status" value="1"/>
</dbReference>
<organism evidence="9 10">
    <name type="scientific">Wujia chipingensis</name>
    <dbReference type="NCBI Taxonomy" id="2763670"/>
    <lineage>
        <taxon>Bacteria</taxon>
        <taxon>Bacillati</taxon>
        <taxon>Bacillota</taxon>
        <taxon>Clostridia</taxon>
        <taxon>Lachnospirales</taxon>
        <taxon>Lachnospiraceae</taxon>
        <taxon>Wujia</taxon>
    </lineage>
</organism>
<evidence type="ECO:0000256" key="6">
    <source>
        <dbReference type="HAMAP-Rule" id="MF_00740"/>
    </source>
</evidence>
<dbReference type="AlphaFoldDB" id="A0A7G9FQ04"/>
<dbReference type="GO" id="GO:0030145">
    <property type="term" value="F:manganese ion binding"/>
    <property type="evidence" value="ECO:0007669"/>
    <property type="project" value="UniProtKB-UniRule"/>
</dbReference>
<keyword evidence="3 6" id="KW-0479">Metal-binding</keyword>
<comment type="pathway">
    <text evidence="6">Carbohydrate degradation; 2-deoxy-D-ribose 1-phosphate degradation; D-glyceraldehyde 3-phosphate and acetaldehyde from 2-deoxy-alpha-D-ribose 1-phosphate: step 1/2.</text>
</comment>
<dbReference type="GO" id="GO:0005829">
    <property type="term" value="C:cytosol"/>
    <property type="evidence" value="ECO:0007669"/>
    <property type="project" value="TreeGrafter"/>
</dbReference>
<feature type="binding site" evidence="6">
    <location>
        <position position="328"/>
    </location>
    <ligand>
        <name>Mn(2+)</name>
        <dbReference type="ChEBI" id="CHEBI:29035"/>
        <label>1</label>
    </ligand>
</feature>
<feature type="binding site" evidence="6">
    <location>
        <position position="286"/>
    </location>
    <ligand>
        <name>Mn(2+)</name>
        <dbReference type="ChEBI" id="CHEBI:29035"/>
        <label>2</label>
    </ligand>
</feature>
<evidence type="ECO:0000313" key="10">
    <source>
        <dbReference type="Proteomes" id="UP000515819"/>
    </source>
</evidence>
<feature type="binding site" evidence="6">
    <location>
        <position position="339"/>
    </location>
    <ligand>
        <name>Mn(2+)</name>
        <dbReference type="ChEBI" id="CHEBI:29035"/>
        <label>2</label>
    </ligand>
</feature>
<dbReference type="PANTHER" id="PTHR21110:SF0">
    <property type="entry name" value="PHOSPHOPENTOMUTASE"/>
    <property type="match status" value="1"/>
</dbReference>
<evidence type="ECO:0000313" key="9">
    <source>
        <dbReference type="EMBL" id="QNM00636.1"/>
    </source>
</evidence>
<evidence type="ECO:0000256" key="4">
    <source>
        <dbReference type="ARBA" id="ARBA00023211"/>
    </source>
</evidence>
<keyword evidence="4 6" id="KW-0464">Manganese</keyword>
<comment type="cofactor">
    <cofactor evidence="6">
        <name>Mn(2+)</name>
        <dbReference type="ChEBI" id="CHEBI:29035"/>
    </cofactor>
    <text evidence="6">Binds 2 manganese ions.</text>
</comment>
<comment type="catalytic activity">
    <reaction evidence="6">
        <text>2-deoxy-alpha-D-ribose 1-phosphate = 2-deoxy-D-ribose 5-phosphate</text>
        <dbReference type="Rhea" id="RHEA:27658"/>
        <dbReference type="ChEBI" id="CHEBI:57259"/>
        <dbReference type="ChEBI" id="CHEBI:62877"/>
        <dbReference type="EC" id="5.4.2.7"/>
    </reaction>
</comment>
<feature type="binding site" evidence="6">
    <location>
        <position position="327"/>
    </location>
    <ligand>
        <name>Mn(2+)</name>
        <dbReference type="ChEBI" id="CHEBI:29035"/>
        <label>1</label>
    </ligand>
</feature>
<name>A0A7G9FQ04_9FIRM</name>
<dbReference type="EC" id="5.4.2.7" evidence="6 7"/>
<dbReference type="GO" id="GO:0006018">
    <property type="term" value="P:2-deoxyribose 1-phosphate catabolic process"/>
    <property type="evidence" value="ECO:0007669"/>
    <property type="project" value="UniProtKB-UniRule"/>
</dbReference>
<dbReference type="GO" id="GO:0000287">
    <property type="term" value="F:magnesium ion binding"/>
    <property type="evidence" value="ECO:0007669"/>
    <property type="project" value="UniProtKB-UniRule"/>
</dbReference>
<accession>A0A7G9FQ04</accession>
<feature type="binding site" evidence="6">
    <location>
        <position position="11"/>
    </location>
    <ligand>
        <name>Mn(2+)</name>
        <dbReference type="ChEBI" id="CHEBI:29035"/>
        <label>1</label>
    </ligand>
</feature>
<dbReference type="GO" id="GO:0006015">
    <property type="term" value="P:5-phosphoribose 1-diphosphate biosynthetic process"/>
    <property type="evidence" value="ECO:0007669"/>
    <property type="project" value="UniProtKB-UniPathway"/>
</dbReference>
<evidence type="ECO:0000259" key="8">
    <source>
        <dbReference type="Pfam" id="PF01676"/>
    </source>
</evidence>
<dbReference type="GO" id="GO:0043094">
    <property type="term" value="P:metabolic compound salvage"/>
    <property type="evidence" value="ECO:0007669"/>
    <property type="project" value="UniProtKB-UniRule"/>
</dbReference>
<protein>
    <recommendedName>
        <fullName evidence="6 7">Phosphopentomutase</fullName>
        <ecNumber evidence="6 7">5.4.2.7</ecNumber>
    </recommendedName>
    <alternativeName>
        <fullName evidence="6">Phosphodeoxyribomutase</fullName>
    </alternativeName>
</protein>
<comment type="subcellular location">
    <subcellularLocation>
        <location evidence="6">Cytoplasm</location>
    </subcellularLocation>
</comment>
<dbReference type="PANTHER" id="PTHR21110">
    <property type="entry name" value="PHOSPHOPENTOMUTASE"/>
    <property type="match status" value="1"/>
</dbReference>
<dbReference type="RefSeq" id="WP_118734019.1">
    <property type="nucleotide sequence ID" value="NZ_CP060632.1"/>
</dbReference>